<dbReference type="EMBL" id="LWRY01000091">
    <property type="protein sequence ID" value="OCX73058.1"/>
    <property type="molecule type" value="Genomic_DNA"/>
</dbReference>
<dbReference type="eggNOG" id="COG2161">
    <property type="taxonomic scope" value="Bacteria"/>
</dbReference>
<dbReference type="STRING" id="930.GCA_002079865_00556"/>
<evidence type="ECO:0000313" key="3">
    <source>
        <dbReference type="EMBL" id="OCX69528.1"/>
    </source>
</evidence>
<reference evidence="3 5" key="1">
    <citation type="journal article" date="2016" name="Int. J. Mol. Sci.">
        <title>Comparative genomics of the extreme acidophile Acidithiobacillus thiooxidans reveals intraspecific divergence and niche adaptation.</title>
        <authorList>
            <person name="Zhang X."/>
            <person name="Feng X."/>
            <person name="Tao J."/>
            <person name="Ma L."/>
            <person name="Xiao Y."/>
            <person name="Liang Y."/>
            <person name="Liu X."/>
            <person name="Yin H."/>
        </authorList>
    </citation>
    <scope>NUCLEOTIDE SEQUENCE [LARGE SCALE GENOMIC DNA]</scope>
    <source>
        <strain evidence="3 5">A02</strain>
        <strain evidence="4">DXS-W</strain>
    </source>
</reference>
<protein>
    <recommendedName>
        <fullName evidence="2">Antitoxin</fullName>
    </recommendedName>
</protein>
<dbReference type="Proteomes" id="UP000095008">
    <property type="component" value="Unassembled WGS sequence"/>
</dbReference>
<gene>
    <name evidence="4" type="ORF">A6M23_08560</name>
    <name evidence="3" type="ORF">A6P07_16310</name>
</gene>
<dbReference type="SUPFAM" id="SSF143120">
    <property type="entry name" value="YefM-like"/>
    <property type="match status" value="1"/>
</dbReference>
<keyword evidence="6" id="KW-1185">Reference proteome</keyword>
<evidence type="ECO:0000313" key="6">
    <source>
        <dbReference type="Proteomes" id="UP000095008"/>
    </source>
</evidence>
<dbReference type="OrthoDB" id="9802003at2"/>
<dbReference type="PANTHER" id="PTHR33713">
    <property type="entry name" value="ANTITOXIN YAFN-RELATED"/>
    <property type="match status" value="1"/>
</dbReference>
<dbReference type="Proteomes" id="UP000094893">
    <property type="component" value="Unassembled WGS sequence"/>
</dbReference>
<evidence type="ECO:0000313" key="5">
    <source>
        <dbReference type="Proteomes" id="UP000094893"/>
    </source>
</evidence>
<dbReference type="Gene3D" id="3.40.1620.10">
    <property type="entry name" value="YefM-like domain"/>
    <property type="match status" value="1"/>
</dbReference>
<dbReference type="NCBIfam" id="TIGR01552">
    <property type="entry name" value="phd_fam"/>
    <property type="match status" value="1"/>
</dbReference>
<dbReference type="InterPro" id="IPR006442">
    <property type="entry name" value="Antitoxin_Phd/YefM"/>
</dbReference>
<dbReference type="PANTHER" id="PTHR33713:SF10">
    <property type="entry name" value="ANTITOXIN YAFN"/>
    <property type="match status" value="1"/>
</dbReference>
<dbReference type="InterPro" id="IPR036165">
    <property type="entry name" value="YefM-like_sf"/>
</dbReference>
<dbReference type="Pfam" id="PF02604">
    <property type="entry name" value="PhdYeFM_antitox"/>
    <property type="match status" value="1"/>
</dbReference>
<dbReference type="AlphaFoldDB" id="A0A1C2I0J4"/>
<accession>A0A1C2I0J4</accession>
<name>A0A1C2I0J4_ACITH</name>
<organism evidence="3 5">
    <name type="scientific">Acidithiobacillus thiooxidans</name>
    <name type="common">Thiobacillus thiooxidans</name>
    <dbReference type="NCBI Taxonomy" id="930"/>
    <lineage>
        <taxon>Bacteria</taxon>
        <taxon>Pseudomonadati</taxon>
        <taxon>Pseudomonadota</taxon>
        <taxon>Acidithiobacillia</taxon>
        <taxon>Acidithiobacillales</taxon>
        <taxon>Acidithiobacillaceae</taxon>
        <taxon>Acidithiobacillus</taxon>
    </lineage>
</organism>
<proteinExistence type="inferred from homology"/>
<evidence type="ECO:0000256" key="2">
    <source>
        <dbReference type="RuleBase" id="RU362080"/>
    </source>
</evidence>
<dbReference type="InterPro" id="IPR051405">
    <property type="entry name" value="phD/YefM_antitoxin"/>
</dbReference>
<evidence type="ECO:0000313" key="4">
    <source>
        <dbReference type="EMBL" id="OCX73058.1"/>
    </source>
</evidence>
<comment type="similarity">
    <text evidence="1 2">Belongs to the phD/YefM antitoxin family.</text>
</comment>
<comment type="caution">
    <text evidence="3">The sequence shown here is derived from an EMBL/GenBank/DDBJ whole genome shotgun (WGS) entry which is preliminary data.</text>
</comment>
<evidence type="ECO:0000256" key="1">
    <source>
        <dbReference type="ARBA" id="ARBA00009981"/>
    </source>
</evidence>
<dbReference type="RefSeq" id="WP_024894503.1">
    <property type="nucleotide sequence ID" value="NZ_JAVKVP010000003.1"/>
</dbReference>
<comment type="function">
    <text evidence="2">Antitoxin component of a type II toxin-antitoxin (TA) system.</text>
</comment>
<dbReference type="EMBL" id="LWSA01000237">
    <property type="protein sequence ID" value="OCX69528.1"/>
    <property type="molecule type" value="Genomic_DNA"/>
</dbReference>
<sequence length="80" mass="8742">MTILNATEARSKLYSLIDEAADSHQPIVIKGKRGNAVLISEEDWNAISETLNLLAIPGMRESIQEGMKTPASECAKGLDW</sequence>